<dbReference type="HOGENOM" id="CLU_048716_0_0_10"/>
<dbReference type="GO" id="GO:0006083">
    <property type="term" value="P:acetate metabolic process"/>
    <property type="evidence" value="ECO:0007669"/>
    <property type="project" value="TreeGrafter"/>
</dbReference>
<dbReference type="NCBIfam" id="TIGR02707">
    <property type="entry name" value="butyr_kinase"/>
    <property type="match status" value="1"/>
</dbReference>
<dbReference type="PANTHER" id="PTHR21060:SF3">
    <property type="entry name" value="BUTYRATE KINASE 2-RELATED"/>
    <property type="match status" value="1"/>
</dbReference>
<evidence type="ECO:0000256" key="4">
    <source>
        <dbReference type="ARBA" id="ARBA00022679"/>
    </source>
</evidence>
<proteinExistence type="inferred from homology"/>
<comment type="subcellular location">
    <subcellularLocation>
        <location evidence="1 9">Cytoplasm</location>
    </subcellularLocation>
</comment>
<dbReference type="Pfam" id="PF00871">
    <property type="entry name" value="Acetate_kinase"/>
    <property type="match status" value="1"/>
</dbReference>
<dbReference type="InterPro" id="IPR043129">
    <property type="entry name" value="ATPase_NBD"/>
</dbReference>
<comment type="catalytic activity">
    <reaction evidence="8 9">
        <text>butanoate + ATP = butanoyl phosphate + ADP</text>
        <dbReference type="Rhea" id="RHEA:13585"/>
        <dbReference type="ChEBI" id="CHEBI:17968"/>
        <dbReference type="ChEBI" id="CHEBI:30616"/>
        <dbReference type="ChEBI" id="CHEBI:58079"/>
        <dbReference type="ChEBI" id="CHEBI:456216"/>
        <dbReference type="EC" id="2.7.2.7"/>
    </reaction>
</comment>
<keyword evidence="3 9" id="KW-0963">Cytoplasm</keyword>
<dbReference type="STRING" id="888743.HMPREF9141_1036"/>
<keyword evidence="12" id="KW-1185">Reference proteome</keyword>
<dbReference type="eggNOG" id="COG3426">
    <property type="taxonomic scope" value="Bacteria"/>
</dbReference>
<dbReference type="AlphaFoldDB" id="F0F619"/>
<dbReference type="CDD" id="cd24011">
    <property type="entry name" value="ASKHA_NBD_BK"/>
    <property type="match status" value="1"/>
</dbReference>
<organism evidence="11 12">
    <name type="scientific">Prevotella multiformis DSM 16608</name>
    <dbReference type="NCBI Taxonomy" id="888743"/>
    <lineage>
        <taxon>Bacteria</taxon>
        <taxon>Pseudomonadati</taxon>
        <taxon>Bacteroidota</taxon>
        <taxon>Bacteroidia</taxon>
        <taxon>Bacteroidales</taxon>
        <taxon>Prevotellaceae</taxon>
        <taxon>Prevotella</taxon>
    </lineage>
</organism>
<dbReference type="PROSITE" id="PS01075">
    <property type="entry name" value="ACETATE_KINASE_1"/>
    <property type="match status" value="1"/>
</dbReference>
<comment type="similarity">
    <text evidence="2 9 10">Belongs to the acetokinase family.</text>
</comment>
<dbReference type="NCBIfam" id="NF002834">
    <property type="entry name" value="PRK03011.1-5"/>
    <property type="match status" value="1"/>
</dbReference>
<evidence type="ECO:0000256" key="8">
    <source>
        <dbReference type="ARBA" id="ARBA00048596"/>
    </source>
</evidence>
<dbReference type="PROSITE" id="PS01076">
    <property type="entry name" value="ACETATE_KINASE_2"/>
    <property type="match status" value="1"/>
</dbReference>
<keyword evidence="7 9" id="KW-0067">ATP-binding</keyword>
<evidence type="ECO:0000256" key="7">
    <source>
        <dbReference type="ARBA" id="ARBA00022840"/>
    </source>
</evidence>
<dbReference type="EMBL" id="AEWX01000015">
    <property type="protein sequence ID" value="EGC20400.1"/>
    <property type="molecule type" value="Genomic_DNA"/>
</dbReference>
<dbReference type="GO" id="GO:0008776">
    <property type="term" value="F:acetate kinase activity"/>
    <property type="evidence" value="ECO:0007669"/>
    <property type="project" value="TreeGrafter"/>
</dbReference>
<evidence type="ECO:0000313" key="12">
    <source>
        <dbReference type="Proteomes" id="UP000005697"/>
    </source>
</evidence>
<accession>F0F619</accession>
<keyword evidence="4 9" id="KW-0808">Transferase</keyword>
<evidence type="ECO:0000256" key="2">
    <source>
        <dbReference type="ARBA" id="ARBA00008748"/>
    </source>
</evidence>
<keyword evidence="5 9" id="KW-0547">Nucleotide-binding</keyword>
<evidence type="ECO:0000256" key="1">
    <source>
        <dbReference type="ARBA" id="ARBA00004496"/>
    </source>
</evidence>
<keyword evidence="6 9" id="KW-0418">Kinase</keyword>
<gene>
    <name evidence="9 11" type="primary">buk</name>
    <name evidence="11" type="ORF">HMPREF9141_1036</name>
</gene>
<evidence type="ECO:0000256" key="6">
    <source>
        <dbReference type="ARBA" id="ARBA00022777"/>
    </source>
</evidence>
<dbReference type="GO" id="GO:0005737">
    <property type="term" value="C:cytoplasm"/>
    <property type="evidence" value="ECO:0007669"/>
    <property type="project" value="UniProtKB-SubCell"/>
</dbReference>
<dbReference type="EC" id="2.7.2.7" evidence="9"/>
<dbReference type="OrthoDB" id="9771859at2"/>
<dbReference type="InterPro" id="IPR000890">
    <property type="entry name" value="Aliphatic_acid_kin_short-chain"/>
</dbReference>
<evidence type="ECO:0000313" key="11">
    <source>
        <dbReference type="EMBL" id="EGC20400.1"/>
    </source>
</evidence>
<dbReference type="InterPro" id="IPR011245">
    <property type="entry name" value="Butyrate_kin"/>
</dbReference>
<dbReference type="GO" id="GO:0047761">
    <property type="term" value="F:butyrate kinase activity"/>
    <property type="evidence" value="ECO:0007669"/>
    <property type="project" value="UniProtKB-UniRule"/>
</dbReference>
<name>F0F619_9BACT</name>
<sequence>MPYKILAINPGSTSTKISLADDDQPVFVADITHSQEELSKFKRISDQFHFRKQVVIEELKKRNIPLDFDAVIGRGGLAKPVPSGVFSITEKMILDQQQAIHQHVCDLGCMIADEIAREIPGCRSFVADPGVVDEMEPEARISGSPLMPRMCIWHALNQKAIGRRFAKDMGTTYEKLNLIICHLGGGISIAAHDHGRAVDANNALDGEGPFSPERAGSLPAADLIRLCFSGKYTEDQLLKKVSGQAGLIAHLGTNDLKEIMNWIKAGDKHAELIVSAMIWHIAKNIAAEGAVLYGKIDAILLTGGMAKCDYIIERLRRRLSYLAPIHVYPGQDEMLALTENALAVLCGERTAREY</sequence>
<evidence type="ECO:0000256" key="5">
    <source>
        <dbReference type="ARBA" id="ARBA00022741"/>
    </source>
</evidence>
<evidence type="ECO:0000256" key="3">
    <source>
        <dbReference type="ARBA" id="ARBA00022490"/>
    </source>
</evidence>
<comment type="caution">
    <text evidence="11">The sequence shown here is derived from an EMBL/GenBank/DDBJ whole genome shotgun (WGS) entry which is preliminary data.</text>
</comment>
<dbReference type="RefSeq" id="WP_007368567.1">
    <property type="nucleotide sequence ID" value="NZ_GL872283.1"/>
</dbReference>
<dbReference type="PRINTS" id="PR00471">
    <property type="entry name" value="ACETATEKNASE"/>
</dbReference>
<protein>
    <recommendedName>
        <fullName evidence="9">Probable butyrate kinase</fullName>
        <shortName evidence="9">BK</shortName>
        <ecNumber evidence="9">2.7.2.7</ecNumber>
    </recommendedName>
    <alternativeName>
        <fullName evidence="9">Branched-chain carboxylic acid kinase</fullName>
    </alternativeName>
</protein>
<dbReference type="SUPFAM" id="SSF53067">
    <property type="entry name" value="Actin-like ATPase domain"/>
    <property type="match status" value="2"/>
</dbReference>
<dbReference type="Proteomes" id="UP000005697">
    <property type="component" value="Unassembled WGS sequence"/>
</dbReference>
<dbReference type="InterPro" id="IPR023865">
    <property type="entry name" value="Aliphatic_acid_kinase_CS"/>
</dbReference>
<dbReference type="PIRSF" id="PIRSF036458">
    <property type="entry name" value="Butyrate_kin"/>
    <property type="match status" value="1"/>
</dbReference>
<dbReference type="HAMAP" id="MF_00542">
    <property type="entry name" value="Butyrate_kinase"/>
    <property type="match status" value="1"/>
</dbReference>
<dbReference type="Gene3D" id="3.30.420.40">
    <property type="match status" value="2"/>
</dbReference>
<dbReference type="PANTHER" id="PTHR21060">
    <property type="entry name" value="ACETATE KINASE"/>
    <property type="match status" value="1"/>
</dbReference>
<evidence type="ECO:0000256" key="10">
    <source>
        <dbReference type="RuleBase" id="RU003835"/>
    </source>
</evidence>
<dbReference type="GO" id="GO:0005524">
    <property type="term" value="F:ATP binding"/>
    <property type="evidence" value="ECO:0007669"/>
    <property type="project" value="UniProtKB-KW"/>
</dbReference>
<reference evidence="11 12" key="1">
    <citation type="submission" date="2011-01" db="EMBL/GenBank/DDBJ databases">
        <authorList>
            <person name="Muzny D."/>
            <person name="Qin X."/>
            <person name="Deng J."/>
            <person name="Jiang H."/>
            <person name="Liu Y."/>
            <person name="Qu J."/>
            <person name="Song X.-Z."/>
            <person name="Zhang L."/>
            <person name="Thornton R."/>
            <person name="Coyle M."/>
            <person name="Francisco L."/>
            <person name="Jackson L."/>
            <person name="Javaid M."/>
            <person name="Korchina V."/>
            <person name="Kovar C."/>
            <person name="Mata R."/>
            <person name="Mathew T."/>
            <person name="Ngo R."/>
            <person name="Nguyen L."/>
            <person name="Nguyen N."/>
            <person name="Okwuonu G."/>
            <person name="Ongeri F."/>
            <person name="Pham C."/>
            <person name="Simmons D."/>
            <person name="Wilczek-Boney K."/>
            <person name="Hale W."/>
            <person name="Jakkamsetti A."/>
            <person name="Pham P."/>
            <person name="Ruth R."/>
            <person name="San Lucas F."/>
            <person name="Warren J."/>
            <person name="Zhang J."/>
            <person name="Zhao Z."/>
            <person name="Zhou C."/>
            <person name="Zhu D."/>
            <person name="Lee S."/>
            <person name="Bess C."/>
            <person name="Blankenburg K."/>
            <person name="Forbes L."/>
            <person name="Fu Q."/>
            <person name="Gubbala S."/>
            <person name="Hirani K."/>
            <person name="Jayaseelan J.C."/>
            <person name="Lara F."/>
            <person name="Munidasa M."/>
            <person name="Palculict T."/>
            <person name="Patil S."/>
            <person name="Pu L.-L."/>
            <person name="Saada N."/>
            <person name="Tang L."/>
            <person name="Weissenberger G."/>
            <person name="Zhu Y."/>
            <person name="Hemphill L."/>
            <person name="Shang Y."/>
            <person name="Youmans B."/>
            <person name="Ayvaz T."/>
            <person name="Ross M."/>
            <person name="Santibanez J."/>
            <person name="Aqrawi P."/>
            <person name="Gross S."/>
            <person name="Joshi V."/>
            <person name="Fowler G."/>
            <person name="Nazareth L."/>
            <person name="Reid J."/>
            <person name="Worley K."/>
            <person name="Petrosino J."/>
            <person name="Highlander S."/>
            <person name="Gibbs R."/>
        </authorList>
    </citation>
    <scope>NUCLEOTIDE SEQUENCE [LARGE SCALE GENOMIC DNA]</scope>
    <source>
        <strain evidence="11 12">DSM 16608</strain>
    </source>
</reference>
<evidence type="ECO:0000256" key="9">
    <source>
        <dbReference type="HAMAP-Rule" id="MF_00542"/>
    </source>
</evidence>